<proteinExistence type="predicted"/>
<name>A0ACC2JAU4_9PEZI</name>
<protein>
    <submittedName>
        <fullName evidence="1">Uncharacterized protein</fullName>
    </submittedName>
</protein>
<accession>A0ACC2JAU4</accession>
<gene>
    <name evidence="1" type="ORF">O1611_g9029</name>
</gene>
<organism evidence="1 2">
    <name type="scientific">Lasiodiplodia mahajangana</name>
    <dbReference type="NCBI Taxonomy" id="1108764"/>
    <lineage>
        <taxon>Eukaryota</taxon>
        <taxon>Fungi</taxon>
        <taxon>Dikarya</taxon>
        <taxon>Ascomycota</taxon>
        <taxon>Pezizomycotina</taxon>
        <taxon>Dothideomycetes</taxon>
        <taxon>Dothideomycetes incertae sedis</taxon>
        <taxon>Botryosphaeriales</taxon>
        <taxon>Botryosphaeriaceae</taxon>
        <taxon>Lasiodiplodia</taxon>
    </lineage>
</organism>
<comment type="caution">
    <text evidence="1">The sequence shown here is derived from an EMBL/GenBank/DDBJ whole genome shotgun (WGS) entry which is preliminary data.</text>
</comment>
<sequence length="458" mass="47256">MARQLSMRSLACAILTTAGALVTASDDCYEEASPNLLTNPSWEDGLTGWTYIYPHSTSTAQQSDGDYSLMSTTVYPYQLVTQTVGDLVVGTAYEFSVDFNIIVSNLAITETCTMYLYHDSLTTTNLVSWKNNAYNMSPKGWQTLSGTYTATTTSVLFGIYTACSPYRLSQIAIYLDNAVLRGPSTQVCIPMATSEPTVAPTASQSTPVSTSESTPTPSESSSSAPASSSSASPSSSPTPTPSAGPSSVPPSSYSALPSSSYSVSPSSYSVSSFAASSTPANSYPVPPSSNPTPTPSSASANSYPAPPSSYPAPSSPVSSAPPSGSSSVPVGSYPVPPSSYPASSYPTPSNTPSVMPSLGPSVSPSSGPSSNPSAGPSYNPGGSLPVPPSSYAASSYPAPSNTPSSQPVASPSSAPTSSYPSYPSSYAHSSFPYPTPTRRPCMSKRRRLAMQQKEVRSD</sequence>
<keyword evidence="2" id="KW-1185">Reference proteome</keyword>
<reference evidence="1" key="1">
    <citation type="submission" date="2022-12" db="EMBL/GenBank/DDBJ databases">
        <title>Genome Sequence of Lasiodiplodia mahajangana.</title>
        <authorList>
            <person name="Buettner E."/>
        </authorList>
    </citation>
    <scope>NUCLEOTIDE SEQUENCE</scope>
    <source>
        <strain evidence="1">VT137</strain>
    </source>
</reference>
<evidence type="ECO:0000313" key="2">
    <source>
        <dbReference type="Proteomes" id="UP001153332"/>
    </source>
</evidence>
<dbReference type="EMBL" id="JAPUUL010002895">
    <property type="protein sequence ID" value="KAJ8124611.1"/>
    <property type="molecule type" value="Genomic_DNA"/>
</dbReference>
<evidence type="ECO:0000313" key="1">
    <source>
        <dbReference type="EMBL" id="KAJ8124611.1"/>
    </source>
</evidence>
<dbReference type="Proteomes" id="UP001153332">
    <property type="component" value="Unassembled WGS sequence"/>
</dbReference>